<dbReference type="AlphaFoldDB" id="A0A2R8CKV0"/>
<gene>
    <name evidence="9" type="ORF">KSP9073_01472</name>
</gene>
<keyword evidence="4" id="KW-0540">Nuclease</keyword>
<dbReference type="Pfam" id="PF05840">
    <property type="entry name" value="Phage_GPA"/>
    <property type="match status" value="1"/>
</dbReference>
<feature type="region of interest" description="Disordered" evidence="7">
    <location>
        <begin position="1"/>
        <end position="20"/>
    </location>
</feature>
<dbReference type="Proteomes" id="UP000244934">
    <property type="component" value="Unassembled WGS sequence"/>
</dbReference>
<dbReference type="RefSeq" id="WP_108842307.1">
    <property type="nucleotide sequence ID" value="NZ_ONZI01000002.1"/>
</dbReference>
<proteinExistence type="inferred from homology"/>
<dbReference type="InterPro" id="IPR008766">
    <property type="entry name" value="Replication_gene_A-like"/>
</dbReference>
<keyword evidence="6" id="KW-0378">Hydrolase</keyword>
<accession>A0A2R8CKV0</accession>
<keyword evidence="3" id="KW-0235">DNA replication</keyword>
<keyword evidence="5" id="KW-0255">Endonuclease</keyword>
<evidence type="ECO:0000256" key="4">
    <source>
        <dbReference type="ARBA" id="ARBA00022722"/>
    </source>
</evidence>
<evidence type="ECO:0000313" key="9">
    <source>
        <dbReference type="EMBL" id="SPJ33463.1"/>
    </source>
</evidence>
<dbReference type="GO" id="GO:0006260">
    <property type="term" value="P:DNA replication"/>
    <property type="evidence" value="ECO:0007669"/>
    <property type="project" value="UniProtKB-KW"/>
</dbReference>
<dbReference type="EMBL" id="ONZI01000002">
    <property type="protein sequence ID" value="SPJ33463.1"/>
    <property type="molecule type" value="Genomic_DNA"/>
</dbReference>
<evidence type="ECO:0000256" key="5">
    <source>
        <dbReference type="ARBA" id="ARBA00022759"/>
    </source>
</evidence>
<dbReference type="GO" id="GO:0016787">
    <property type="term" value="F:hydrolase activity"/>
    <property type="evidence" value="ECO:0007669"/>
    <property type="project" value="UniProtKB-KW"/>
</dbReference>
<evidence type="ECO:0000256" key="1">
    <source>
        <dbReference type="ARBA" id="ARBA00003293"/>
    </source>
</evidence>
<dbReference type="OrthoDB" id="5568266at2"/>
<feature type="domain" description="Replication gene A protein-like" evidence="8">
    <location>
        <begin position="142"/>
        <end position="390"/>
    </location>
</feature>
<organism evidence="9 10">
    <name type="scientific">Kushneria phyllosphaerae</name>
    <dbReference type="NCBI Taxonomy" id="2100822"/>
    <lineage>
        <taxon>Bacteria</taxon>
        <taxon>Pseudomonadati</taxon>
        <taxon>Pseudomonadota</taxon>
        <taxon>Gammaproteobacteria</taxon>
        <taxon>Oceanospirillales</taxon>
        <taxon>Halomonadaceae</taxon>
        <taxon>Kushneria</taxon>
    </lineage>
</organism>
<evidence type="ECO:0000256" key="3">
    <source>
        <dbReference type="ARBA" id="ARBA00022705"/>
    </source>
</evidence>
<name>A0A2R8CKV0_9GAMM</name>
<evidence type="ECO:0000259" key="8">
    <source>
        <dbReference type="Pfam" id="PF05840"/>
    </source>
</evidence>
<reference evidence="10" key="1">
    <citation type="submission" date="2018-03" db="EMBL/GenBank/DDBJ databases">
        <authorList>
            <person name="Navarro De La Torre S."/>
        </authorList>
    </citation>
    <scope>NUCLEOTIDE SEQUENCE [LARGE SCALE GENOMIC DNA]</scope>
    <source>
        <strain evidence="10">EAod3</strain>
    </source>
</reference>
<sequence>MTNAIEQSRAFGAPGNAKTPGCAEWRQTRFFDRFPLLAEDLASGFVLRAKSDGNAAGNRWLADVTRQLIAGPWNVTHDDEALVEHAKAQARAIEKRQSEIGAQLRDDPTATEADVVRQTLWFALKRAEEHHIRPDFPRRMPKSSQLARLSCSLWWRRNLRRLSSRRIEQVQRDIGRVHRRAGIYCSSVTVKRRSEQKARNNALLEAVEAINQHGQAYTLAELSELGLANPDHRRAELMLRIRDTEAEARRLGHAGLFYTLTCPSRFHPVRSKSCSRNPAYDGATPRDAQGYITALWARIRAQLAREELGMYGLRVVEPHHDGTPHWHMLIWADADNVERINEIMRDYALADSPDEPGAQRNRLKVVAIDPAKGSAAGYVAKYISKNINGQQYMAADQYGHAMESSAPRIEAWAAVWGIRQFQFVGLPSVTVWREVRRITEQQAQQLAAWEEATRPGQRVREFVRKLRTACNAGAWDQFLRLMGGPMTPRNMQPAKPWNVHKCNSEGEGFSRVTGEETVIAKGRYGEQMQVTFGVLIKGAEYLTRFYSWEMRRKTRAGAYDFSQKGSYGGSEASDPWTCVNNCTGPDFEARQLTPKRLSPQEEALQAKRYQEWQASTEYRAEIELAQQEHEEVQIALAELNQPAPPPSAWASMPEYHPI</sequence>
<evidence type="ECO:0000313" key="10">
    <source>
        <dbReference type="Proteomes" id="UP000244934"/>
    </source>
</evidence>
<dbReference type="GO" id="GO:0004519">
    <property type="term" value="F:endonuclease activity"/>
    <property type="evidence" value="ECO:0007669"/>
    <property type="project" value="UniProtKB-KW"/>
</dbReference>
<keyword evidence="10" id="KW-1185">Reference proteome</keyword>
<comment type="similarity">
    <text evidence="2">Belongs to the phage GPA family.</text>
</comment>
<comment type="function">
    <text evidence="1">Possible endonuclease which induces a single-strand cut and initiates DNA replication.</text>
</comment>
<evidence type="ECO:0000256" key="6">
    <source>
        <dbReference type="ARBA" id="ARBA00022801"/>
    </source>
</evidence>
<evidence type="ECO:0000256" key="7">
    <source>
        <dbReference type="SAM" id="MobiDB-lite"/>
    </source>
</evidence>
<evidence type="ECO:0000256" key="2">
    <source>
        <dbReference type="ARBA" id="ARBA00009260"/>
    </source>
</evidence>
<protein>
    <recommendedName>
        <fullName evidence="8">Replication gene A protein-like domain-containing protein</fullName>
    </recommendedName>
</protein>